<feature type="region of interest" description="Disordered" evidence="1">
    <location>
        <begin position="481"/>
        <end position="509"/>
    </location>
</feature>
<reference evidence="3" key="1">
    <citation type="submission" date="2018-04" db="EMBL/GenBank/DDBJ databases">
        <title>Transcriptome assembly of Sipha flava.</title>
        <authorList>
            <person name="Scully E.D."/>
            <person name="Geib S.M."/>
            <person name="Palmer N.A."/>
            <person name="Koch K."/>
            <person name="Bradshaw J."/>
            <person name="Heng-Moss T."/>
            <person name="Sarath G."/>
        </authorList>
    </citation>
    <scope>NUCLEOTIDE SEQUENCE</scope>
</reference>
<feature type="compositionally biased region" description="Low complexity" evidence="1">
    <location>
        <begin position="89"/>
        <end position="102"/>
    </location>
</feature>
<evidence type="ECO:0000313" key="3">
    <source>
        <dbReference type="EMBL" id="MBY84091.1"/>
    </source>
</evidence>
<organism evidence="3">
    <name type="scientific">Sipha flava</name>
    <name type="common">yellow sugarcane aphid</name>
    <dbReference type="NCBI Taxonomy" id="143950"/>
    <lineage>
        <taxon>Eukaryota</taxon>
        <taxon>Metazoa</taxon>
        <taxon>Ecdysozoa</taxon>
        <taxon>Arthropoda</taxon>
        <taxon>Hexapoda</taxon>
        <taxon>Insecta</taxon>
        <taxon>Pterygota</taxon>
        <taxon>Neoptera</taxon>
        <taxon>Paraneoptera</taxon>
        <taxon>Hemiptera</taxon>
        <taxon>Sternorrhyncha</taxon>
        <taxon>Aphidomorpha</taxon>
        <taxon>Aphidoidea</taxon>
        <taxon>Aphididae</taxon>
        <taxon>Sipha</taxon>
    </lineage>
</organism>
<feature type="region of interest" description="Disordered" evidence="1">
    <location>
        <begin position="246"/>
        <end position="272"/>
    </location>
</feature>
<feature type="compositionally biased region" description="Polar residues" evidence="1">
    <location>
        <begin position="300"/>
        <end position="314"/>
    </location>
</feature>
<keyword evidence="2" id="KW-0732">Signal</keyword>
<feature type="signal peptide" evidence="2">
    <location>
        <begin position="1"/>
        <end position="21"/>
    </location>
</feature>
<reference evidence="5" key="2">
    <citation type="submission" date="2025-04" db="UniProtKB">
        <authorList>
            <consortium name="RefSeq"/>
        </authorList>
    </citation>
    <scope>IDENTIFICATION</scope>
    <source>
        <tissue evidence="5">Whole body</tissue>
    </source>
</reference>
<evidence type="ECO:0000256" key="1">
    <source>
        <dbReference type="SAM" id="MobiDB-lite"/>
    </source>
</evidence>
<evidence type="ECO:0000256" key="2">
    <source>
        <dbReference type="SAM" id="SignalP"/>
    </source>
</evidence>
<feature type="compositionally biased region" description="Basic and acidic residues" evidence="1">
    <location>
        <begin position="289"/>
        <end position="298"/>
    </location>
</feature>
<dbReference type="RefSeq" id="XP_025413362.1">
    <property type="nucleotide sequence ID" value="XM_025557577.1"/>
</dbReference>
<feature type="region of interest" description="Disordered" evidence="1">
    <location>
        <begin position="285"/>
        <end position="334"/>
    </location>
</feature>
<sequence>MIASRIFCVLTAVLWDSGIWAAPTVTYDQRQHGEYNLRVDLDDVAVLLLPGSELFAQRTALTPGLFKIFGRRNGGGVGGHSKKKQKNCSTTTTTTTTTSTTTERPEVPYGEIAPSPGSSSQGYEEVAQGPEEIAQGDVLPSVSTGPEKTAVFAEPDLNDRLVESANRKTVSTSDLLYVTPTNVPAGDHAVEAGDVVAVADDKFAVSEAVTGLTEMVIVNTVEKHAGSSTAIPDDLDEVQADVKPIKNEPSAVLWSPDVKTASDETKKTEETATVAAKAEEIVISSEKSNAVEKPEKHAVPTSTATGTENKSALKSTDVEKSISSADEKSGGVTGADVEPVEMVAMKAVAKPTSAGTSKVVPKLAAADTATKSSATGNVGVPSSDGVVVTEMIAMKTMEKPSSAVTAVDGSETGAVPTEMQPLRKKPAGEPDETIVSRSAPKLTEMVAVKTMENPATVSTMKSVIAVKTVIKPGTPNTTVLSNGSSVMRKVGDRKPLPSVSLDVAPPIAV</sequence>
<dbReference type="EMBL" id="GGMS01014888">
    <property type="protein sequence ID" value="MBY84091.1"/>
    <property type="molecule type" value="Transcribed_RNA"/>
</dbReference>
<gene>
    <name evidence="5" type="primary">LOC112685642</name>
    <name evidence="3" type="ORF">g.175546</name>
</gene>
<dbReference type="OrthoDB" id="6700395at2759"/>
<accession>A0A2S2R224</accession>
<dbReference type="GeneID" id="112685642"/>
<dbReference type="AlphaFoldDB" id="A0A2S2R224"/>
<proteinExistence type="predicted"/>
<name>A0A2S2R224_9HEMI</name>
<keyword evidence="4" id="KW-1185">Reference proteome</keyword>
<feature type="chain" id="PRO_5044579333" evidence="2">
    <location>
        <begin position="22"/>
        <end position="509"/>
    </location>
</feature>
<feature type="compositionally biased region" description="Basic and acidic residues" evidence="1">
    <location>
        <begin position="316"/>
        <end position="329"/>
    </location>
</feature>
<evidence type="ECO:0000313" key="4">
    <source>
        <dbReference type="Proteomes" id="UP000694846"/>
    </source>
</evidence>
<dbReference type="Proteomes" id="UP000694846">
    <property type="component" value="Unplaced"/>
</dbReference>
<feature type="compositionally biased region" description="Basic and acidic residues" evidence="1">
    <location>
        <begin position="260"/>
        <end position="270"/>
    </location>
</feature>
<feature type="region of interest" description="Disordered" evidence="1">
    <location>
        <begin position="75"/>
        <end position="123"/>
    </location>
</feature>
<evidence type="ECO:0000313" key="5">
    <source>
        <dbReference type="RefSeq" id="XP_025413362.1"/>
    </source>
</evidence>
<protein>
    <submittedName>
        <fullName evidence="5">Endochitinase A-like</fullName>
    </submittedName>
</protein>